<name>A0A9Q3YTV5_9FLAO</name>
<accession>A0A9Q3YTV5</accession>
<evidence type="ECO:0000313" key="1">
    <source>
        <dbReference type="EMBL" id="MCD1115646.1"/>
    </source>
</evidence>
<protein>
    <recommendedName>
        <fullName evidence="3">Lipoprotein</fullName>
    </recommendedName>
</protein>
<comment type="caution">
    <text evidence="1">The sequence shown here is derived from an EMBL/GenBank/DDBJ whole genome shotgun (WGS) entry which is preliminary data.</text>
</comment>
<dbReference type="AlphaFoldDB" id="A0A9Q3YTV5"/>
<dbReference type="EMBL" id="JAJNAY010000001">
    <property type="protein sequence ID" value="MCD1115646.1"/>
    <property type="molecule type" value="Genomic_DNA"/>
</dbReference>
<keyword evidence="2" id="KW-1185">Reference proteome</keyword>
<dbReference type="Proteomes" id="UP001108025">
    <property type="component" value="Unassembled WGS sequence"/>
</dbReference>
<gene>
    <name evidence="1" type="ORF">LO744_01985</name>
</gene>
<proteinExistence type="predicted"/>
<sequence>MKNFIFLLLFLMLSCKKDEHVVKILPKDETLDLKYEVLNQLINMFEAKNSEHNYVYNISLKTTDFDALFYNDNGLYPPPSRPSFGIEPVYDGAIFLKSDSIFYQKQAELFRSFKLDKKRINRKLEYTNADELEKLKNVKGSYFWKEFGKKYKNKCLKTLCIPFFNKDKTVCIVLDSSLCDSLEGEYFHMAIYKKVQGKWTEISSYNYIIG</sequence>
<dbReference type="PROSITE" id="PS51257">
    <property type="entry name" value="PROKAR_LIPOPROTEIN"/>
    <property type="match status" value="1"/>
</dbReference>
<evidence type="ECO:0008006" key="3">
    <source>
        <dbReference type="Google" id="ProtNLM"/>
    </source>
</evidence>
<reference evidence="1" key="1">
    <citation type="submission" date="2021-11" db="EMBL/GenBank/DDBJ databases">
        <title>Description of novel Chryseobacterium species.</title>
        <authorList>
            <person name="Saticioglu I.B."/>
            <person name="Ay H."/>
            <person name="Altun S."/>
            <person name="Duman M."/>
        </authorList>
    </citation>
    <scope>NUCLEOTIDE SEQUENCE</scope>
    <source>
        <strain evidence="1">C-17</strain>
    </source>
</reference>
<organism evidence="1 2">
    <name type="scientific">Chryseobacterium turcicum</name>
    <dbReference type="NCBI Taxonomy" id="2898076"/>
    <lineage>
        <taxon>Bacteria</taxon>
        <taxon>Pseudomonadati</taxon>
        <taxon>Bacteroidota</taxon>
        <taxon>Flavobacteriia</taxon>
        <taxon>Flavobacteriales</taxon>
        <taxon>Weeksellaceae</taxon>
        <taxon>Chryseobacterium group</taxon>
        <taxon>Chryseobacterium</taxon>
    </lineage>
</organism>
<evidence type="ECO:0000313" key="2">
    <source>
        <dbReference type="Proteomes" id="UP001108025"/>
    </source>
</evidence>
<dbReference type="RefSeq" id="WP_230666868.1">
    <property type="nucleotide sequence ID" value="NZ_JAJNAY010000001.1"/>
</dbReference>